<comment type="caution">
    <text evidence="1">The sequence shown here is derived from an EMBL/GenBank/DDBJ whole genome shotgun (WGS) entry which is preliminary data.</text>
</comment>
<organism evidence="1">
    <name type="scientific">marine sediment metagenome</name>
    <dbReference type="NCBI Taxonomy" id="412755"/>
    <lineage>
        <taxon>unclassified sequences</taxon>
        <taxon>metagenomes</taxon>
        <taxon>ecological metagenomes</taxon>
    </lineage>
</organism>
<proteinExistence type="predicted"/>
<gene>
    <name evidence="1" type="ORF">S06H3_26437</name>
</gene>
<protein>
    <submittedName>
        <fullName evidence="1">Uncharacterized protein</fullName>
    </submittedName>
</protein>
<accession>X1NQC3</accession>
<sequence length="90" mass="10337">MEINQDRIKQTIEKLHQKKPGEILSSEEIYQAIAHEQYKEDHKEAVMELGKKTAILKGLDTKSIIGKLHQYEDGLEKAMLTEADFKNSNP</sequence>
<evidence type="ECO:0000313" key="1">
    <source>
        <dbReference type="EMBL" id="GAI28960.1"/>
    </source>
</evidence>
<name>X1NQC3_9ZZZZ</name>
<dbReference type="AlphaFoldDB" id="X1NQC3"/>
<dbReference type="EMBL" id="BARV01015282">
    <property type="protein sequence ID" value="GAI28960.1"/>
    <property type="molecule type" value="Genomic_DNA"/>
</dbReference>
<reference evidence="1" key="1">
    <citation type="journal article" date="2014" name="Front. Microbiol.">
        <title>High frequency of phylogenetically diverse reductive dehalogenase-homologous genes in deep subseafloor sedimentary metagenomes.</title>
        <authorList>
            <person name="Kawai M."/>
            <person name="Futagami T."/>
            <person name="Toyoda A."/>
            <person name="Takaki Y."/>
            <person name="Nishi S."/>
            <person name="Hori S."/>
            <person name="Arai W."/>
            <person name="Tsubouchi T."/>
            <person name="Morono Y."/>
            <person name="Uchiyama I."/>
            <person name="Ito T."/>
            <person name="Fujiyama A."/>
            <person name="Inagaki F."/>
            <person name="Takami H."/>
        </authorList>
    </citation>
    <scope>NUCLEOTIDE SEQUENCE</scope>
    <source>
        <strain evidence="1">Expedition CK06-06</strain>
    </source>
</reference>